<sequence>MQDFSEEQIMEIVAHWIRNKKKEKSGQKSMLQLKKKKMKKLVFNEITWVN</sequence>
<evidence type="ECO:0000313" key="2">
    <source>
        <dbReference type="Proteomes" id="UP000005273"/>
    </source>
</evidence>
<name>A0A0T5XCI4_9BACT</name>
<keyword evidence="2" id="KW-1185">Reference proteome</keyword>
<dbReference type="RefSeq" id="WP_009201227.1">
    <property type="nucleotide sequence ID" value="NZ_ACJX03000001.1"/>
</dbReference>
<accession>A0A0T5XCI4</accession>
<reference evidence="2" key="1">
    <citation type="submission" date="2012-09" db="EMBL/GenBank/DDBJ databases">
        <authorList>
            <person name="Weinstock G."/>
            <person name="Sodergren E."/>
            <person name="Clifton S."/>
            <person name="Fulton L."/>
            <person name="Fulton B."/>
            <person name="Courtney L."/>
            <person name="Fronick C."/>
            <person name="Harrison M."/>
            <person name="Strong C."/>
            <person name="Farmer C."/>
            <person name="Delehaunty K."/>
            <person name="Markovic C."/>
            <person name="Hall O."/>
            <person name="Minx P."/>
            <person name="Tomlinson C."/>
            <person name="Mitreva M."/>
            <person name="Nelson J."/>
            <person name="Hou S."/>
            <person name="Wollam A."/>
            <person name="Pepin K.H."/>
            <person name="Johnson M."/>
            <person name="Bhonagiri V."/>
            <person name="Nash W.E."/>
            <person name="Suruliraj S."/>
            <person name="Warren W."/>
            <person name="Chinwalla A."/>
            <person name="Mardis E.R."/>
            <person name="Wilson R.K."/>
        </authorList>
    </citation>
    <scope>NUCLEOTIDE SEQUENCE [LARGE SCALE GENOMIC DNA]</scope>
    <source>
        <strain evidence="2">OS1</strain>
    </source>
</reference>
<dbReference type="EMBL" id="ACJX03000001">
    <property type="protein sequence ID" value="KRT36076.1"/>
    <property type="molecule type" value="Genomic_DNA"/>
</dbReference>
<evidence type="ECO:0000313" key="1">
    <source>
        <dbReference type="EMBL" id="KRT36076.1"/>
    </source>
</evidence>
<dbReference type="AlphaFoldDB" id="A0A0T5XCI4"/>
<comment type="caution">
    <text evidence="1">The sequence shown here is derived from an EMBL/GenBank/DDBJ whole genome shotgun (WGS) entry which is preliminary data.</text>
</comment>
<protein>
    <submittedName>
        <fullName evidence="1">Uncharacterized protein</fullName>
    </submittedName>
</protein>
<dbReference type="STRING" id="592015.HMPREF1705_03337"/>
<gene>
    <name evidence="1" type="ORF">HMPREF1705_03337</name>
</gene>
<organism evidence="1 2">
    <name type="scientific">Acetomicrobium hydrogeniformans ATCC BAA-1850</name>
    <dbReference type="NCBI Taxonomy" id="592015"/>
    <lineage>
        <taxon>Bacteria</taxon>
        <taxon>Thermotogati</taxon>
        <taxon>Synergistota</taxon>
        <taxon>Synergistia</taxon>
        <taxon>Synergistales</taxon>
        <taxon>Acetomicrobiaceae</taxon>
        <taxon>Acetomicrobium</taxon>
    </lineage>
</organism>
<dbReference type="Proteomes" id="UP000005273">
    <property type="component" value="Unassembled WGS sequence"/>
</dbReference>
<proteinExistence type="predicted"/>